<name>A0A143DFW5_9PROT</name>
<dbReference type="AlphaFoldDB" id="A0A143DFW5"/>
<reference evidence="1 2" key="1">
    <citation type="submission" date="2016-02" db="EMBL/GenBank/DDBJ databases">
        <title>Complete Genome of H5569, the type strain of the newly described species Haematospirillium jordaniae.</title>
        <authorList>
            <person name="Nicholson A.C."/>
            <person name="Humrighouse B.W."/>
            <person name="Loparov V."/>
            <person name="McQuiston J.R."/>
        </authorList>
    </citation>
    <scope>NUCLEOTIDE SEQUENCE [LARGE SCALE GENOMIC DNA]</scope>
    <source>
        <strain evidence="1 2">H5569</strain>
    </source>
</reference>
<dbReference type="KEGG" id="hjo:AY555_06945"/>
<accession>A0A143DFW5</accession>
<protein>
    <submittedName>
        <fullName evidence="1">Nucleoside-diphosphate sugar epimerase</fullName>
    </submittedName>
</protein>
<proteinExistence type="predicted"/>
<dbReference type="InterPro" id="IPR009367">
    <property type="entry name" value="Elm1-like"/>
</dbReference>
<sequence>MVDPVDPVVWVLTDDRAGNVSQATGVAEALGWPFEVRPIHYTALGHMPNLLRGASLLGISNESRVLLETTLTPDQAPDLVIAAGRRTAPVARWIKRRAGKPCFLCQIMWPGVPGISDFDLVAVPTHDNLFGQYANVMRITGAPHRVTEGRLAVEGARWRDRLRHLRGPVVALIVGGATRRKAFTPKMATDLGKHVSSMVASAGGSLVVTTSRRTGRDATDALFAALPAPGHSFRWGSRDENPYFGYLALADAIVVTGDSVSMVSEACASPAPVFIYAPTGLVSRKHARLHRNLYALGIAEPMKDTFSTWGHPPLNAAVDIARMVRLALLGEEGDSQ</sequence>
<dbReference type="PANTHER" id="PTHR33986:SF15">
    <property type="entry name" value="MITOCHONDRIAL FISSION PROTEIN ELM1"/>
    <property type="match status" value="1"/>
</dbReference>
<gene>
    <name evidence="1" type="ORF">AY555_06945</name>
</gene>
<evidence type="ECO:0000313" key="1">
    <source>
        <dbReference type="EMBL" id="AMW35607.1"/>
    </source>
</evidence>
<keyword evidence="2" id="KW-1185">Reference proteome</keyword>
<organism evidence="1 2">
    <name type="scientific">Haematospirillum jordaniae</name>
    <dbReference type="NCBI Taxonomy" id="1549855"/>
    <lineage>
        <taxon>Bacteria</taxon>
        <taxon>Pseudomonadati</taxon>
        <taxon>Pseudomonadota</taxon>
        <taxon>Alphaproteobacteria</taxon>
        <taxon>Rhodospirillales</taxon>
        <taxon>Novispirillaceae</taxon>
        <taxon>Haematospirillum</taxon>
    </lineage>
</organism>
<dbReference type="STRING" id="1549855.AY555_06945"/>
<dbReference type="Proteomes" id="UP000076066">
    <property type="component" value="Chromosome"/>
</dbReference>
<evidence type="ECO:0000313" key="2">
    <source>
        <dbReference type="Proteomes" id="UP000076066"/>
    </source>
</evidence>
<dbReference type="OrthoDB" id="272235at2"/>
<dbReference type="Pfam" id="PF06258">
    <property type="entry name" value="Mito_fiss_Elm1"/>
    <property type="match status" value="1"/>
</dbReference>
<dbReference type="PANTHER" id="PTHR33986">
    <property type="entry name" value="OS02G0535700 PROTEIN"/>
    <property type="match status" value="1"/>
</dbReference>
<dbReference type="EMBL" id="CP014525">
    <property type="protein sequence ID" value="AMW35607.1"/>
    <property type="molecule type" value="Genomic_DNA"/>
</dbReference>